<dbReference type="AlphaFoldDB" id="A0AA88D835"/>
<reference evidence="1" key="1">
    <citation type="submission" date="2023-07" db="EMBL/GenBank/DDBJ databases">
        <title>draft genome sequence of fig (Ficus carica).</title>
        <authorList>
            <person name="Takahashi T."/>
            <person name="Nishimura K."/>
        </authorList>
    </citation>
    <scope>NUCLEOTIDE SEQUENCE</scope>
</reference>
<gene>
    <name evidence="1" type="ORF">TIFTF001_014354</name>
</gene>
<keyword evidence="2" id="KW-1185">Reference proteome</keyword>
<evidence type="ECO:0000313" key="2">
    <source>
        <dbReference type="Proteomes" id="UP001187192"/>
    </source>
</evidence>
<proteinExistence type="predicted"/>
<dbReference type="Proteomes" id="UP001187192">
    <property type="component" value="Unassembled WGS sequence"/>
</dbReference>
<comment type="caution">
    <text evidence="1">The sequence shown here is derived from an EMBL/GenBank/DDBJ whole genome shotgun (WGS) entry which is preliminary data.</text>
</comment>
<organism evidence="1 2">
    <name type="scientific">Ficus carica</name>
    <name type="common">Common fig</name>
    <dbReference type="NCBI Taxonomy" id="3494"/>
    <lineage>
        <taxon>Eukaryota</taxon>
        <taxon>Viridiplantae</taxon>
        <taxon>Streptophyta</taxon>
        <taxon>Embryophyta</taxon>
        <taxon>Tracheophyta</taxon>
        <taxon>Spermatophyta</taxon>
        <taxon>Magnoliopsida</taxon>
        <taxon>eudicotyledons</taxon>
        <taxon>Gunneridae</taxon>
        <taxon>Pentapetalae</taxon>
        <taxon>rosids</taxon>
        <taxon>fabids</taxon>
        <taxon>Rosales</taxon>
        <taxon>Moraceae</taxon>
        <taxon>Ficeae</taxon>
        <taxon>Ficus</taxon>
    </lineage>
</organism>
<name>A0AA88D835_FICCA</name>
<accession>A0AA88D835</accession>
<dbReference type="EMBL" id="BTGU01000020">
    <property type="protein sequence ID" value="GMN45162.1"/>
    <property type="molecule type" value="Genomic_DNA"/>
</dbReference>
<protein>
    <submittedName>
        <fullName evidence="1">Uncharacterized protein</fullName>
    </submittedName>
</protein>
<evidence type="ECO:0000313" key="1">
    <source>
        <dbReference type="EMBL" id="GMN45162.1"/>
    </source>
</evidence>
<sequence length="50" mass="5375">MKRYRSAAVACLGNRRLCNGERGAIGAMKSGVNQRFGDEDRGLFVTVGSV</sequence>